<dbReference type="InterPro" id="IPR001054">
    <property type="entry name" value="A/G_cyclase"/>
</dbReference>
<proteinExistence type="predicted"/>
<keyword evidence="3" id="KW-1185">Reference proteome</keyword>
<evidence type="ECO:0000313" key="3">
    <source>
        <dbReference type="Proteomes" id="UP000095751"/>
    </source>
</evidence>
<dbReference type="CDD" id="cd07302">
    <property type="entry name" value="CHD"/>
    <property type="match status" value="1"/>
</dbReference>
<sequence length="573" mass="63722">TAFAISASFNYTHAVRQGSIMSFVLQLLLPLIIIGSLKVLRADAVNLVLGSLRSMLRIVARYAKNPLAQSSIDDDDYYNNRHHGTGRGRNTSDSGSYASSADGSDTDDYDGDNDEGDNNNIAGAYETEQLVTAVSKITDLLRKCWGVAGADIISTNLASRNGDFEVFNPTVPGKNVFALFAFAKICDFDHALKNLGGDVMILINDVADVVHGEVFRWGFGDSGQCNKNLGASFFMVFRIGSVKDTVEKLDEATRVVFSTAGGRKASIKKRSRRSRVSLAYSRVSSTDTNNSPMESARQLSLLRIPGIQTFTDRAVIGMLKSFAGIHRDNQLRAWSRDFRLSAGVGTWSVDMIFGMDAGWAVEGAVGSEYKIDATYLSPHVNMAARMMSACKHYGVNILVSEAVQELMSEPAKNKMRNLDRVTVKGSSQVQNVYTYDTRSRGADFFLHNVTDAQAEDQARSYEPSIWDNDADLKAMRHHVTEDFDLEFMAGMKYYYDGDWPAAIEKFESANEIMVTAAMEEGYLHDEMDDSPDRKELYRHETYDRPSRYLINFMKSKGSKAPEDWDGWHPLLSK</sequence>
<feature type="region of interest" description="Disordered" evidence="1">
    <location>
        <begin position="74"/>
        <end position="120"/>
    </location>
</feature>
<dbReference type="OrthoDB" id="60033at2759"/>
<dbReference type="FunCoup" id="A0A1E7EM14">
    <property type="interactions" value="1"/>
</dbReference>
<dbReference type="Proteomes" id="UP000095751">
    <property type="component" value="Unassembled WGS sequence"/>
</dbReference>
<reference evidence="2 3" key="1">
    <citation type="submission" date="2016-09" db="EMBL/GenBank/DDBJ databases">
        <title>Extensive genetic diversity and differential bi-allelic expression allows diatom success in the polar Southern Ocean.</title>
        <authorList>
            <consortium name="DOE Joint Genome Institute"/>
            <person name="Mock T."/>
            <person name="Otillar R.P."/>
            <person name="Strauss J."/>
            <person name="Dupont C."/>
            <person name="Frickenhaus S."/>
            <person name="Maumus F."/>
            <person name="Mcmullan M."/>
            <person name="Sanges R."/>
            <person name="Schmutz J."/>
            <person name="Toseland A."/>
            <person name="Valas R."/>
            <person name="Veluchamy A."/>
            <person name="Ward B.J."/>
            <person name="Allen A."/>
            <person name="Barry K."/>
            <person name="Falciatore A."/>
            <person name="Ferrante M."/>
            <person name="Fortunato A.E."/>
            <person name="Gloeckner G."/>
            <person name="Gruber A."/>
            <person name="Hipkin R."/>
            <person name="Janech M."/>
            <person name="Kroth P."/>
            <person name="Leese F."/>
            <person name="Lindquist E."/>
            <person name="Lyon B.R."/>
            <person name="Martin J."/>
            <person name="Mayer C."/>
            <person name="Parker M."/>
            <person name="Quesneville H."/>
            <person name="Raymond J."/>
            <person name="Uhlig C."/>
            <person name="Valentin K.U."/>
            <person name="Worden A.Z."/>
            <person name="Armbrust E.V."/>
            <person name="Bowler C."/>
            <person name="Green B."/>
            <person name="Moulton V."/>
            <person name="Van Oosterhout C."/>
            <person name="Grigoriev I."/>
        </authorList>
    </citation>
    <scope>NUCLEOTIDE SEQUENCE [LARGE SCALE GENOMIC DNA]</scope>
    <source>
        <strain evidence="2 3">CCMP1102</strain>
    </source>
</reference>
<evidence type="ECO:0000256" key="1">
    <source>
        <dbReference type="SAM" id="MobiDB-lite"/>
    </source>
</evidence>
<dbReference type="InParanoid" id="A0A1E7EM14"/>
<dbReference type="SUPFAM" id="SSF55073">
    <property type="entry name" value="Nucleotide cyclase"/>
    <property type="match status" value="1"/>
</dbReference>
<dbReference type="GO" id="GO:0009190">
    <property type="term" value="P:cyclic nucleotide biosynthetic process"/>
    <property type="evidence" value="ECO:0007669"/>
    <property type="project" value="InterPro"/>
</dbReference>
<dbReference type="KEGG" id="fcy:FRACYDRAFT_136879"/>
<dbReference type="EMBL" id="KV784394">
    <property type="protein sequence ID" value="OEU06969.1"/>
    <property type="molecule type" value="Genomic_DNA"/>
</dbReference>
<name>A0A1E7EM14_9STRA</name>
<dbReference type="GO" id="GO:0035556">
    <property type="term" value="P:intracellular signal transduction"/>
    <property type="evidence" value="ECO:0007669"/>
    <property type="project" value="InterPro"/>
</dbReference>
<dbReference type="AlphaFoldDB" id="A0A1E7EM14"/>
<dbReference type="InterPro" id="IPR029787">
    <property type="entry name" value="Nucleotide_cyclase"/>
</dbReference>
<evidence type="ECO:0000313" key="2">
    <source>
        <dbReference type="EMBL" id="OEU06969.1"/>
    </source>
</evidence>
<feature type="non-terminal residue" evidence="2">
    <location>
        <position position="573"/>
    </location>
</feature>
<feature type="compositionally biased region" description="Acidic residues" evidence="1">
    <location>
        <begin position="104"/>
        <end position="117"/>
    </location>
</feature>
<protein>
    <submittedName>
        <fullName evidence="2">Adenylyl cyclase</fullName>
    </submittedName>
</protein>
<feature type="non-terminal residue" evidence="2">
    <location>
        <position position="1"/>
    </location>
</feature>
<dbReference type="PANTHER" id="PTHR43336">
    <property type="entry name" value="OXYGEN SENSOR HISTIDINE KINASE RESPONSE REGULATOR DEVS/DOSS"/>
    <property type="match status" value="1"/>
</dbReference>
<dbReference type="PANTHER" id="PTHR43336:SF3">
    <property type="entry name" value="GUANYLATE CYCLASE DOMAIN-CONTAINING PROTEIN"/>
    <property type="match status" value="1"/>
</dbReference>
<accession>A0A1E7EM14</accession>
<organism evidence="2 3">
    <name type="scientific">Fragilariopsis cylindrus CCMP1102</name>
    <dbReference type="NCBI Taxonomy" id="635003"/>
    <lineage>
        <taxon>Eukaryota</taxon>
        <taxon>Sar</taxon>
        <taxon>Stramenopiles</taxon>
        <taxon>Ochrophyta</taxon>
        <taxon>Bacillariophyta</taxon>
        <taxon>Bacillariophyceae</taxon>
        <taxon>Bacillariophycidae</taxon>
        <taxon>Bacillariales</taxon>
        <taxon>Bacillariaceae</taxon>
        <taxon>Fragilariopsis</taxon>
    </lineage>
</organism>
<gene>
    <name evidence="2" type="ORF">FRACYDRAFT_136879</name>
</gene>
<dbReference type="Gene3D" id="3.30.70.1230">
    <property type="entry name" value="Nucleotide cyclase"/>
    <property type="match status" value="1"/>
</dbReference>
<feature type="compositionally biased region" description="Low complexity" evidence="1">
    <location>
        <begin position="91"/>
        <end position="103"/>
    </location>
</feature>